<name>A0A0C3FBU0_PILCF</name>
<evidence type="ECO:0000313" key="1">
    <source>
        <dbReference type="EMBL" id="KIM77339.1"/>
    </source>
</evidence>
<proteinExistence type="predicted"/>
<accession>A0A0C3FBU0</accession>
<dbReference type="InParanoid" id="A0A0C3FBU0"/>
<dbReference type="Proteomes" id="UP000054166">
    <property type="component" value="Unassembled WGS sequence"/>
</dbReference>
<reference evidence="1 2" key="1">
    <citation type="submission" date="2014-04" db="EMBL/GenBank/DDBJ databases">
        <authorList>
            <consortium name="DOE Joint Genome Institute"/>
            <person name="Kuo A."/>
            <person name="Tarkka M."/>
            <person name="Buscot F."/>
            <person name="Kohler A."/>
            <person name="Nagy L.G."/>
            <person name="Floudas D."/>
            <person name="Copeland A."/>
            <person name="Barry K.W."/>
            <person name="Cichocki N."/>
            <person name="Veneault-Fourrey C."/>
            <person name="LaButti K."/>
            <person name="Lindquist E.A."/>
            <person name="Lipzen A."/>
            <person name="Lundell T."/>
            <person name="Morin E."/>
            <person name="Murat C."/>
            <person name="Sun H."/>
            <person name="Tunlid A."/>
            <person name="Henrissat B."/>
            <person name="Grigoriev I.V."/>
            <person name="Hibbett D.S."/>
            <person name="Martin F."/>
            <person name="Nordberg H.P."/>
            <person name="Cantor M.N."/>
            <person name="Hua S.X."/>
        </authorList>
    </citation>
    <scope>NUCLEOTIDE SEQUENCE [LARGE SCALE GENOMIC DNA]</scope>
    <source>
        <strain evidence="1 2">F 1598</strain>
    </source>
</reference>
<dbReference type="EMBL" id="KN833026">
    <property type="protein sequence ID" value="KIM77339.1"/>
    <property type="molecule type" value="Genomic_DNA"/>
</dbReference>
<protein>
    <submittedName>
        <fullName evidence="1">Uncharacterized protein</fullName>
    </submittedName>
</protein>
<gene>
    <name evidence="1" type="ORF">PILCRDRAFT_623274</name>
</gene>
<dbReference type="AlphaFoldDB" id="A0A0C3FBU0"/>
<evidence type="ECO:0000313" key="2">
    <source>
        <dbReference type="Proteomes" id="UP000054166"/>
    </source>
</evidence>
<dbReference type="HOGENOM" id="CLU_1845854_0_0_1"/>
<reference evidence="2" key="2">
    <citation type="submission" date="2015-01" db="EMBL/GenBank/DDBJ databases">
        <title>Evolutionary Origins and Diversification of the Mycorrhizal Mutualists.</title>
        <authorList>
            <consortium name="DOE Joint Genome Institute"/>
            <consortium name="Mycorrhizal Genomics Consortium"/>
            <person name="Kohler A."/>
            <person name="Kuo A."/>
            <person name="Nagy L.G."/>
            <person name="Floudas D."/>
            <person name="Copeland A."/>
            <person name="Barry K.W."/>
            <person name="Cichocki N."/>
            <person name="Veneault-Fourrey C."/>
            <person name="LaButti K."/>
            <person name="Lindquist E.A."/>
            <person name="Lipzen A."/>
            <person name="Lundell T."/>
            <person name="Morin E."/>
            <person name="Murat C."/>
            <person name="Riley R."/>
            <person name="Ohm R."/>
            <person name="Sun H."/>
            <person name="Tunlid A."/>
            <person name="Henrissat B."/>
            <person name="Grigoriev I.V."/>
            <person name="Hibbett D.S."/>
            <person name="Martin F."/>
        </authorList>
    </citation>
    <scope>NUCLEOTIDE SEQUENCE [LARGE SCALE GENOMIC DNA]</scope>
    <source>
        <strain evidence="2">F 1598</strain>
    </source>
</reference>
<sequence>MLSCEALKKWECENARRHGLPKRPLNSPMFLQAGRRSPQINCAPQASSKPLELGPCQGHAVAFMLTSLSECMIEPLTKITGRLRSLEHQQNDRELLNFRAIHLTPRLQRMYATRTQPPVFRLAPDFRQQYSSTSSDLLI</sequence>
<keyword evidence="2" id="KW-1185">Reference proteome</keyword>
<organism evidence="1 2">
    <name type="scientific">Piloderma croceum (strain F 1598)</name>
    <dbReference type="NCBI Taxonomy" id="765440"/>
    <lineage>
        <taxon>Eukaryota</taxon>
        <taxon>Fungi</taxon>
        <taxon>Dikarya</taxon>
        <taxon>Basidiomycota</taxon>
        <taxon>Agaricomycotina</taxon>
        <taxon>Agaricomycetes</taxon>
        <taxon>Agaricomycetidae</taxon>
        <taxon>Atheliales</taxon>
        <taxon>Atheliaceae</taxon>
        <taxon>Piloderma</taxon>
    </lineage>
</organism>